<proteinExistence type="predicted"/>
<dbReference type="EMBL" id="HBUE01129334">
    <property type="protein sequence ID" value="CAG6495619.1"/>
    <property type="molecule type" value="Transcribed_RNA"/>
</dbReference>
<protein>
    <submittedName>
        <fullName evidence="2">(northern house mosquito) hypothetical protein</fullName>
    </submittedName>
</protein>
<reference evidence="2" key="1">
    <citation type="submission" date="2021-05" db="EMBL/GenBank/DDBJ databases">
        <authorList>
            <person name="Alioto T."/>
            <person name="Alioto T."/>
            <person name="Gomez Garrido J."/>
        </authorList>
    </citation>
    <scope>NUCLEOTIDE SEQUENCE</scope>
</reference>
<feature type="region of interest" description="Disordered" evidence="1">
    <location>
        <begin position="21"/>
        <end position="68"/>
    </location>
</feature>
<name>A0A8D8CMV3_CULPI</name>
<evidence type="ECO:0000313" key="2">
    <source>
        <dbReference type="EMBL" id="CAG6495619.1"/>
    </source>
</evidence>
<evidence type="ECO:0000256" key="1">
    <source>
        <dbReference type="SAM" id="MobiDB-lite"/>
    </source>
</evidence>
<sequence>MSRSQHWLELCALGEVSIRTQTTADDGGSDGQPLMMAHVDKPRSRRATSVGTSTSHQNKRLSSINTQPESEDSAIASILVGKHVLFRPVCCWNPCRCGK</sequence>
<organism evidence="2">
    <name type="scientific">Culex pipiens</name>
    <name type="common">House mosquito</name>
    <dbReference type="NCBI Taxonomy" id="7175"/>
    <lineage>
        <taxon>Eukaryota</taxon>
        <taxon>Metazoa</taxon>
        <taxon>Ecdysozoa</taxon>
        <taxon>Arthropoda</taxon>
        <taxon>Hexapoda</taxon>
        <taxon>Insecta</taxon>
        <taxon>Pterygota</taxon>
        <taxon>Neoptera</taxon>
        <taxon>Endopterygota</taxon>
        <taxon>Diptera</taxon>
        <taxon>Nematocera</taxon>
        <taxon>Culicoidea</taxon>
        <taxon>Culicidae</taxon>
        <taxon>Culicinae</taxon>
        <taxon>Culicini</taxon>
        <taxon>Culex</taxon>
        <taxon>Culex</taxon>
    </lineage>
</organism>
<dbReference type="AlphaFoldDB" id="A0A8D8CMV3"/>
<accession>A0A8D8CMV3</accession>
<feature type="compositionally biased region" description="Polar residues" evidence="1">
    <location>
        <begin position="47"/>
        <end position="68"/>
    </location>
</feature>